<evidence type="ECO:0000259" key="8">
    <source>
        <dbReference type="PROSITE" id="PS50928"/>
    </source>
</evidence>
<dbReference type="AlphaFoldDB" id="A0A084JFT2"/>
<keyword evidence="9" id="KW-0067">ATP-binding</keyword>
<keyword evidence="3" id="KW-1003">Cell membrane</keyword>
<sequence>MDELVRSAKMKKRKIKYDSIEYSPSVIARKVVMYAILTLISVAFVAPIAFMFLGSFKMTKELTRVPFKWMPDSFNFTNFKAVFEKIPFFLYLKNTLIIVFFNMIGSLVSNSLVAYGFSRIKWPGRDKVFILVIVTMILPFQITMVPLYLMFNKWGWIGTFLPLTFTCFFGYPFYIFLIRQFLIGLPAELSESAKIDGAGEFRIFWQLTLPLAKPVLATVAIFAFMKSWNDYIGPLIFLSDQKLYTLSLAASMLKSNLDPQWTVLLALGSMMVMPVLILFFVLQKYFIQGVTMSGIKG</sequence>
<keyword evidence="10" id="KW-1185">Reference proteome</keyword>
<evidence type="ECO:0000256" key="1">
    <source>
        <dbReference type="ARBA" id="ARBA00004651"/>
    </source>
</evidence>
<dbReference type="GO" id="GO:0005524">
    <property type="term" value="F:ATP binding"/>
    <property type="evidence" value="ECO:0007669"/>
    <property type="project" value="UniProtKB-KW"/>
</dbReference>
<dbReference type="PANTHER" id="PTHR43744">
    <property type="entry name" value="ABC TRANSPORTER PERMEASE PROTEIN MG189-RELATED-RELATED"/>
    <property type="match status" value="1"/>
</dbReference>
<feature type="transmembrane region" description="Helical" evidence="7">
    <location>
        <begin position="261"/>
        <end position="282"/>
    </location>
</feature>
<comment type="similarity">
    <text evidence="7">Belongs to the binding-protein-dependent transport system permease family.</text>
</comment>
<dbReference type="GO" id="GO:0005886">
    <property type="term" value="C:plasma membrane"/>
    <property type="evidence" value="ECO:0007669"/>
    <property type="project" value="UniProtKB-SubCell"/>
</dbReference>
<keyword evidence="5 7" id="KW-1133">Transmembrane helix</keyword>
<dbReference type="InterPro" id="IPR035906">
    <property type="entry name" value="MetI-like_sf"/>
</dbReference>
<evidence type="ECO:0000256" key="6">
    <source>
        <dbReference type="ARBA" id="ARBA00023136"/>
    </source>
</evidence>
<gene>
    <name evidence="9" type="ORF">IO98_20280</name>
</gene>
<dbReference type="SUPFAM" id="SSF161098">
    <property type="entry name" value="MetI-like"/>
    <property type="match status" value="1"/>
</dbReference>
<evidence type="ECO:0000256" key="2">
    <source>
        <dbReference type="ARBA" id="ARBA00022448"/>
    </source>
</evidence>
<feature type="transmembrane region" description="Helical" evidence="7">
    <location>
        <begin position="129"/>
        <end position="151"/>
    </location>
</feature>
<dbReference type="GO" id="GO:0055085">
    <property type="term" value="P:transmembrane transport"/>
    <property type="evidence" value="ECO:0007669"/>
    <property type="project" value="InterPro"/>
</dbReference>
<dbReference type="Proteomes" id="UP000028525">
    <property type="component" value="Unassembled WGS sequence"/>
</dbReference>
<feature type="transmembrane region" description="Helical" evidence="7">
    <location>
        <begin position="157"/>
        <end position="182"/>
    </location>
</feature>
<comment type="subcellular location">
    <subcellularLocation>
        <location evidence="1 7">Cell membrane</location>
        <topology evidence="1 7">Multi-pass membrane protein</topology>
    </subcellularLocation>
</comment>
<feature type="domain" description="ABC transmembrane type-1" evidence="8">
    <location>
        <begin position="92"/>
        <end position="282"/>
    </location>
</feature>
<dbReference type="PROSITE" id="PS50928">
    <property type="entry name" value="ABC_TM1"/>
    <property type="match status" value="1"/>
</dbReference>
<keyword evidence="4 7" id="KW-0812">Transmembrane</keyword>
<dbReference type="InterPro" id="IPR000515">
    <property type="entry name" value="MetI-like"/>
</dbReference>
<accession>A0A084JFT2</accession>
<feature type="transmembrane region" description="Helical" evidence="7">
    <location>
        <begin position="96"/>
        <end position="117"/>
    </location>
</feature>
<evidence type="ECO:0000256" key="4">
    <source>
        <dbReference type="ARBA" id="ARBA00022692"/>
    </source>
</evidence>
<evidence type="ECO:0000313" key="9">
    <source>
        <dbReference type="EMBL" id="KEZ87816.1"/>
    </source>
</evidence>
<evidence type="ECO:0000256" key="5">
    <source>
        <dbReference type="ARBA" id="ARBA00022989"/>
    </source>
</evidence>
<reference evidence="9 10" key="1">
    <citation type="submission" date="2014-07" db="EMBL/GenBank/DDBJ databases">
        <title>Draft genome of Clostridium celerecrescens 152B isolated from sediments associated with methane hydrate from Krishna Godavari basin.</title>
        <authorList>
            <person name="Honkalas V.S."/>
            <person name="Dabir A.P."/>
            <person name="Arora P."/>
            <person name="Dhakephalkar P.K."/>
        </authorList>
    </citation>
    <scope>NUCLEOTIDE SEQUENCE [LARGE SCALE GENOMIC DNA]</scope>
    <source>
        <strain evidence="9 10">152B</strain>
    </source>
</reference>
<dbReference type="Pfam" id="PF00528">
    <property type="entry name" value="BPD_transp_1"/>
    <property type="match status" value="1"/>
</dbReference>
<evidence type="ECO:0000313" key="10">
    <source>
        <dbReference type="Proteomes" id="UP000028525"/>
    </source>
</evidence>
<keyword evidence="9" id="KW-0547">Nucleotide-binding</keyword>
<evidence type="ECO:0000256" key="7">
    <source>
        <dbReference type="RuleBase" id="RU363032"/>
    </source>
</evidence>
<protein>
    <submittedName>
        <fullName evidence="9">Sugar ABC transporter ATP-binding protein</fullName>
    </submittedName>
</protein>
<dbReference type="PANTHER" id="PTHR43744:SF6">
    <property type="entry name" value="ABC TRANSPORTER PERMEASE PROTEIN YESQ-RELATED"/>
    <property type="match status" value="1"/>
</dbReference>
<proteinExistence type="inferred from homology"/>
<comment type="caution">
    <text evidence="9">The sequence shown here is derived from an EMBL/GenBank/DDBJ whole genome shotgun (WGS) entry which is preliminary data.</text>
</comment>
<dbReference type="Gene3D" id="1.10.3720.10">
    <property type="entry name" value="MetI-like"/>
    <property type="match status" value="1"/>
</dbReference>
<dbReference type="CDD" id="cd06261">
    <property type="entry name" value="TM_PBP2"/>
    <property type="match status" value="1"/>
</dbReference>
<organism evidence="9 10">
    <name type="scientific">Lacrimispora celerecrescens</name>
    <dbReference type="NCBI Taxonomy" id="29354"/>
    <lineage>
        <taxon>Bacteria</taxon>
        <taxon>Bacillati</taxon>
        <taxon>Bacillota</taxon>
        <taxon>Clostridia</taxon>
        <taxon>Lachnospirales</taxon>
        <taxon>Lachnospiraceae</taxon>
        <taxon>Lacrimispora</taxon>
    </lineage>
</organism>
<dbReference type="STRING" id="29354.IO98_20280"/>
<name>A0A084JFT2_9FIRM</name>
<keyword evidence="6 7" id="KW-0472">Membrane</keyword>
<evidence type="ECO:0000256" key="3">
    <source>
        <dbReference type="ARBA" id="ARBA00022475"/>
    </source>
</evidence>
<feature type="transmembrane region" description="Helical" evidence="7">
    <location>
        <begin position="203"/>
        <end position="225"/>
    </location>
</feature>
<keyword evidence="2 7" id="KW-0813">Transport</keyword>
<dbReference type="EMBL" id="JPME01000029">
    <property type="protein sequence ID" value="KEZ87816.1"/>
    <property type="molecule type" value="Genomic_DNA"/>
</dbReference>
<feature type="transmembrane region" description="Helical" evidence="7">
    <location>
        <begin position="31"/>
        <end position="53"/>
    </location>
</feature>